<evidence type="ECO:0000256" key="7">
    <source>
        <dbReference type="ARBA" id="ARBA00022692"/>
    </source>
</evidence>
<keyword evidence="11 22" id="KW-0418">Kinase</keyword>
<dbReference type="InterPro" id="IPR000719">
    <property type="entry name" value="Prot_kinase_dom"/>
</dbReference>
<keyword evidence="9" id="KW-0677">Repeat</keyword>
<keyword evidence="15 22" id="KW-0675">Receptor</keyword>
<dbReference type="PROSITE" id="PS51450">
    <property type="entry name" value="LRR"/>
    <property type="match status" value="1"/>
</dbReference>
<dbReference type="EC" id="2.7.11.1" evidence="2"/>
<dbReference type="InterPro" id="IPR032675">
    <property type="entry name" value="LRR_dom_sf"/>
</dbReference>
<dbReference type="Pfam" id="PF00560">
    <property type="entry name" value="LRR_1"/>
    <property type="match status" value="7"/>
</dbReference>
<name>A0AAD7LXA5_QUISA</name>
<dbReference type="GO" id="GO:0005524">
    <property type="term" value="F:ATP binding"/>
    <property type="evidence" value="ECO:0007669"/>
    <property type="project" value="UniProtKB-KW"/>
</dbReference>
<dbReference type="PANTHER" id="PTHR48053">
    <property type="entry name" value="LEUCINE RICH REPEAT FAMILY PROTEIN, EXPRESSED"/>
    <property type="match status" value="1"/>
</dbReference>
<evidence type="ECO:0000256" key="17">
    <source>
        <dbReference type="ARBA" id="ARBA00047899"/>
    </source>
</evidence>
<dbReference type="Gene3D" id="1.10.510.10">
    <property type="entry name" value="Transferase(Phosphotransferase) domain 1"/>
    <property type="match status" value="1"/>
</dbReference>
<dbReference type="PANTHER" id="PTHR48053:SF117">
    <property type="entry name" value="PROTEIN KINASE DOMAIN-CONTAINING PROTEIN"/>
    <property type="match status" value="1"/>
</dbReference>
<evidence type="ECO:0000256" key="6">
    <source>
        <dbReference type="ARBA" id="ARBA00022679"/>
    </source>
</evidence>
<evidence type="ECO:0000256" key="20">
    <source>
        <dbReference type="SAM" id="SignalP"/>
    </source>
</evidence>
<dbReference type="FunFam" id="3.80.10.10:FF:000726">
    <property type="entry name" value="Probably inactive leucine-rich repeat receptor-like protein kinase"/>
    <property type="match status" value="1"/>
</dbReference>
<keyword evidence="13 19" id="KW-1133">Transmembrane helix</keyword>
<dbReference type="GO" id="GO:0005886">
    <property type="term" value="C:plasma membrane"/>
    <property type="evidence" value="ECO:0007669"/>
    <property type="project" value="UniProtKB-SubCell"/>
</dbReference>
<evidence type="ECO:0000256" key="15">
    <source>
        <dbReference type="ARBA" id="ARBA00023170"/>
    </source>
</evidence>
<keyword evidence="4" id="KW-0723">Serine/threonine-protein kinase</keyword>
<dbReference type="InterPro" id="IPR013210">
    <property type="entry name" value="LRR_N_plant-typ"/>
</dbReference>
<dbReference type="AlphaFoldDB" id="A0AAD7LXA5"/>
<proteinExistence type="predicted"/>
<feature type="signal peptide" evidence="20">
    <location>
        <begin position="1"/>
        <end position="30"/>
    </location>
</feature>
<feature type="domain" description="Protein kinase" evidence="21">
    <location>
        <begin position="700"/>
        <end position="968"/>
    </location>
</feature>
<keyword evidence="7 19" id="KW-0812">Transmembrane</keyword>
<evidence type="ECO:0000256" key="1">
    <source>
        <dbReference type="ARBA" id="ARBA00004251"/>
    </source>
</evidence>
<evidence type="ECO:0000256" key="16">
    <source>
        <dbReference type="ARBA" id="ARBA00023180"/>
    </source>
</evidence>
<dbReference type="Pfam" id="PF13855">
    <property type="entry name" value="LRR_8"/>
    <property type="match status" value="1"/>
</dbReference>
<dbReference type="PROSITE" id="PS50011">
    <property type="entry name" value="PROTEIN_KINASE_DOM"/>
    <property type="match status" value="1"/>
</dbReference>
<dbReference type="EMBL" id="JARAOO010000006">
    <property type="protein sequence ID" value="KAJ7965929.1"/>
    <property type="molecule type" value="Genomic_DNA"/>
</dbReference>
<keyword evidence="10" id="KW-0547">Nucleotide-binding</keyword>
<dbReference type="FunFam" id="3.30.200.20:FF:000882">
    <property type="entry name" value="Probably inactive leucine-rich repeat receptor-like protein kinase"/>
    <property type="match status" value="1"/>
</dbReference>
<comment type="caution">
    <text evidence="22">The sequence shown here is derived from an EMBL/GenBank/DDBJ whole genome shotgun (WGS) entry which is preliminary data.</text>
</comment>
<protein>
    <recommendedName>
        <fullName evidence="2">non-specific serine/threonine protein kinase</fullName>
        <ecNumber evidence="2">2.7.11.1</ecNumber>
    </recommendedName>
</protein>
<dbReference type="Pfam" id="PF00069">
    <property type="entry name" value="Pkinase"/>
    <property type="match status" value="1"/>
</dbReference>
<dbReference type="KEGG" id="qsa:O6P43_015486"/>
<evidence type="ECO:0000256" key="3">
    <source>
        <dbReference type="ARBA" id="ARBA00022475"/>
    </source>
</evidence>
<dbReference type="SUPFAM" id="SSF56112">
    <property type="entry name" value="Protein kinase-like (PK-like)"/>
    <property type="match status" value="1"/>
</dbReference>
<dbReference type="FunFam" id="3.80.10.10:FF:000221">
    <property type="entry name" value="Leucine-rich repeat receptor-like protein kinase PXL1"/>
    <property type="match status" value="1"/>
</dbReference>
<gene>
    <name evidence="22" type="ORF">O6P43_015486</name>
</gene>
<keyword evidence="14 19" id="KW-0472">Membrane</keyword>
<comment type="catalytic activity">
    <reaction evidence="18">
        <text>L-seryl-[protein] + ATP = O-phospho-L-seryl-[protein] + ADP + H(+)</text>
        <dbReference type="Rhea" id="RHEA:17989"/>
        <dbReference type="Rhea" id="RHEA-COMP:9863"/>
        <dbReference type="Rhea" id="RHEA-COMP:11604"/>
        <dbReference type="ChEBI" id="CHEBI:15378"/>
        <dbReference type="ChEBI" id="CHEBI:29999"/>
        <dbReference type="ChEBI" id="CHEBI:30616"/>
        <dbReference type="ChEBI" id="CHEBI:83421"/>
        <dbReference type="ChEBI" id="CHEBI:456216"/>
        <dbReference type="EC" id="2.7.11.1"/>
    </reaction>
</comment>
<sequence length="983" mass="108330">MAKKGAKKCSNLFVFMCLFMFMSSLHISHGGELELLLSFKASIIDQFHFLSNWSNSSAAIICKWHGITCDNSSHIRSIELSGKNISGKITPSIFQLPYLRNMDLSNNQLIGEIPKLNSISTSPLQYLNLSNNKLTSSLPDSLFSISFSHFKTLDLSNNMLSGKIPDHIGLLSSLKYLDLGGNVLVGKIPNSITNLTSLESLTLASNQLVGEIPNDIGQIRSLKWIYFGYNNLSGGIPKGVGELNSLNHLDLVYNNLTGQIPESLGNLSNLRYLFLYQNKLTGPIPRSVFGLKKLLSLDISDNSLSGDIPELVIHLQSLEILHLFSNNFTGKVPKALASLPKLQVLQLWSNRLTGEIPQELGKHNNLTVLDMSTNNLSGKIPNNLCDSGRLYKLILFSNNLVGEIPNNLSSCTSLSRVRLQNNRLSGELSTEITNLPLVYFLDISGNKLTGRIDDRKWDMPALQMLNLANNNFTGKLPDSFGSNKLENVDLSGNQFSGYCTISFESLSELMELKLNHNKLSGEIPEELSSCKKLVALDLSHNQLTGEIPASLTSMPVLGLLDLSENQLSGEIPQNLGKLQSLVQVNISHNQFRGSLPYTGAFLGINASAVAGNNLCDISGISTNTLPACKRVKNPTWWFMLTCFLVALAAFVLAAFIIVLVRRRKSMVLKRVESEDGIWELQYFASKASKSITIDDILSSTKEENIISKGRSGISYKGNCKANGMQFMVKEINEVNSIPMSLWPEIVEFGKLRHPNIVKLIGICRSGKGGYLVYEYTEDGKTLSVILRNLSWERRRKIAVAIAKALKFLHSRNHISPTVLVGEMSPQKVLVDGKDLPRLRLSPPGLICADPKGFISSNYVAPEARTTNDFTEKSDIYGFGLILIELLTGKSPADMESGEQESMVDWARYCYSDCHLDMWIDPMMKGDYPALNIQNEMVATMNLALQCTAGDPTARPCASNVLKTLEAVMKKTNSCVSALKSSPP</sequence>
<keyword evidence="12" id="KW-0067">ATP-binding</keyword>
<keyword evidence="5" id="KW-0433">Leucine-rich repeat</keyword>
<dbReference type="Pfam" id="PF23598">
    <property type="entry name" value="LRR_14"/>
    <property type="match status" value="1"/>
</dbReference>
<dbReference type="Pfam" id="PF08263">
    <property type="entry name" value="LRRNT_2"/>
    <property type="match status" value="1"/>
</dbReference>
<comment type="subcellular location">
    <subcellularLocation>
        <location evidence="1">Cell membrane</location>
        <topology evidence="1">Single-pass type I membrane protein</topology>
    </subcellularLocation>
</comment>
<evidence type="ECO:0000256" key="4">
    <source>
        <dbReference type="ARBA" id="ARBA00022527"/>
    </source>
</evidence>
<dbReference type="SUPFAM" id="SSF52058">
    <property type="entry name" value="L domain-like"/>
    <property type="match status" value="2"/>
</dbReference>
<evidence type="ECO:0000256" key="5">
    <source>
        <dbReference type="ARBA" id="ARBA00022614"/>
    </source>
</evidence>
<evidence type="ECO:0000313" key="22">
    <source>
        <dbReference type="EMBL" id="KAJ7965929.1"/>
    </source>
</evidence>
<evidence type="ECO:0000256" key="13">
    <source>
        <dbReference type="ARBA" id="ARBA00022989"/>
    </source>
</evidence>
<feature type="chain" id="PRO_5041987326" description="non-specific serine/threonine protein kinase" evidence="20">
    <location>
        <begin position="31"/>
        <end position="983"/>
    </location>
</feature>
<keyword evidence="8 20" id="KW-0732">Signal</keyword>
<keyword evidence="6" id="KW-0808">Transferase</keyword>
<dbReference type="Gene3D" id="3.30.200.20">
    <property type="entry name" value="Phosphorylase Kinase, domain 1"/>
    <property type="match status" value="1"/>
</dbReference>
<accession>A0AAD7LXA5</accession>
<keyword evidence="16" id="KW-0325">Glycoprotein</keyword>
<dbReference type="Gene3D" id="3.80.10.10">
    <property type="entry name" value="Ribonuclease Inhibitor"/>
    <property type="match status" value="4"/>
</dbReference>
<dbReference type="Proteomes" id="UP001163823">
    <property type="component" value="Chromosome 6"/>
</dbReference>
<evidence type="ECO:0000256" key="2">
    <source>
        <dbReference type="ARBA" id="ARBA00012513"/>
    </source>
</evidence>
<keyword evidence="3" id="KW-1003">Cell membrane</keyword>
<comment type="catalytic activity">
    <reaction evidence="17">
        <text>L-threonyl-[protein] + ATP = O-phospho-L-threonyl-[protein] + ADP + H(+)</text>
        <dbReference type="Rhea" id="RHEA:46608"/>
        <dbReference type="Rhea" id="RHEA-COMP:11060"/>
        <dbReference type="Rhea" id="RHEA-COMP:11605"/>
        <dbReference type="ChEBI" id="CHEBI:15378"/>
        <dbReference type="ChEBI" id="CHEBI:30013"/>
        <dbReference type="ChEBI" id="CHEBI:30616"/>
        <dbReference type="ChEBI" id="CHEBI:61977"/>
        <dbReference type="ChEBI" id="CHEBI:456216"/>
        <dbReference type="EC" id="2.7.11.1"/>
    </reaction>
</comment>
<reference evidence="22" key="1">
    <citation type="journal article" date="2023" name="Science">
        <title>Elucidation of the pathway for biosynthesis of saponin adjuvants from the soapbark tree.</title>
        <authorList>
            <person name="Reed J."/>
            <person name="Orme A."/>
            <person name="El-Demerdash A."/>
            <person name="Owen C."/>
            <person name="Martin L.B.B."/>
            <person name="Misra R.C."/>
            <person name="Kikuchi S."/>
            <person name="Rejzek M."/>
            <person name="Martin A.C."/>
            <person name="Harkess A."/>
            <person name="Leebens-Mack J."/>
            <person name="Louveau T."/>
            <person name="Stephenson M.J."/>
            <person name="Osbourn A."/>
        </authorList>
    </citation>
    <scope>NUCLEOTIDE SEQUENCE</scope>
    <source>
        <strain evidence="22">S10</strain>
    </source>
</reference>
<dbReference type="InterPro" id="IPR003591">
    <property type="entry name" value="Leu-rich_rpt_typical-subtyp"/>
</dbReference>
<dbReference type="GO" id="GO:0004674">
    <property type="term" value="F:protein serine/threonine kinase activity"/>
    <property type="evidence" value="ECO:0007669"/>
    <property type="project" value="UniProtKB-KW"/>
</dbReference>
<evidence type="ECO:0000256" key="19">
    <source>
        <dbReference type="SAM" id="Phobius"/>
    </source>
</evidence>
<evidence type="ECO:0000256" key="9">
    <source>
        <dbReference type="ARBA" id="ARBA00022737"/>
    </source>
</evidence>
<dbReference type="InterPro" id="IPR051716">
    <property type="entry name" value="Plant_RL_S/T_kinase"/>
</dbReference>
<evidence type="ECO:0000256" key="10">
    <source>
        <dbReference type="ARBA" id="ARBA00022741"/>
    </source>
</evidence>
<keyword evidence="23" id="KW-1185">Reference proteome</keyword>
<evidence type="ECO:0000256" key="11">
    <source>
        <dbReference type="ARBA" id="ARBA00022777"/>
    </source>
</evidence>
<organism evidence="22 23">
    <name type="scientific">Quillaja saponaria</name>
    <name type="common">Soap bark tree</name>
    <dbReference type="NCBI Taxonomy" id="32244"/>
    <lineage>
        <taxon>Eukaryota</taxon>
        <taxon>Viridiplantae</taxon>
        <taxon>Streptophyta</taxon>
        <taxon>Embryophyta</taxon>
        <taxon>Tracheophyta</taxon>
        <taxon>Spermatophyta</taxon>
        <taxon>Magnoliopsida</taxon>
        <taxon>eudicotyledons</taxon>
        <taxon>Gunneridae</taxon>
        <taxon>Pentapetalae</taxon>
        <taxon>rosids</taxon>
        <taxon>fabids</taxon>
        <taxon>Fabales</taxon>
        <taxon>Quillajaceae</taxon>
        <taxon>Quillaja</taxon>
    </lineage>
</organism>
<evidence type="ECO:0000256" key="12">
    <source>
        <dbReference type="ARBA" id="ARBA00022840"/>
    </source>
</evidence>
<dbReference type="FunFam" id="3.80.10.10:FF:000470">
    <property type="entry name" value="LRR receptor-like serine/threonine-protein kinase RPK2"/>
    <property type="match status" value="1"/>
</dbReference>
<dbReference type="InterPro" id="IPR001611">
    <property type="entry name" value="Leu-rich_rpt"/>
</dbReference>
<evidence type="ECO:0000256" key="8">
    <source>
        <dbReference type="ARBA" id="ARBA00022729"/>
    </source>
</evidence>
<dbReference type="FunFam" id="3.80.10.10:FF:000129">
    <property type="entry name" value="Leucine-rich repeat receptor-like kinase"/>
    <property type="match status" value="1"/>
</dbReference>
<dbReference type="GO" id="GO:0051606">
    <property type="term" value="P:detection of stimulus"/>
    <property type="evidence" value="ECO:0007669"/>
    <property type="project" value="UniProtKB-ARBA"/>
</dbReference>
<dbReference type="SMART" id="SM00369">
    <property type="entry name" value="LRR_TYP"/>
    <property type="match status" value="9"/>
</dbReference>
<evidence type="ECO:0000256" key="14">
    <source>
        <dbReference type="ARBA" id="ARBA00023136"/>
    </source>
</evidence>
<evidence type="ECO:0000313" key="23">
    <source>
        <dbReference type="Proteomes" id="UP001163823"/>
    </source>
</evidence>
<evidence type="ECO:0000259" key="21">
    <source>
        <dbReference type="PROSITE" id="PS50011"/>
    </source>
</evidence>
<evidence type="ECO:0000256" key="18">
    <source>
        <dbReference type="ARBA" id="ARBA00048679"/>
    </source>
</evidence>
<dbReference type="InterPro" id="IPR055414">
    <property type="entry name" value="LRR_R13L4/SHOC2-like"/>
</dbReference>
<dbReference type="InterPro" id="IPR011009">
    <property type="entry name" value="Kinase-like_dom_sf"/>
</dbReference>
<feature type="transmembrane region" description="Helical" evidence="19">
    <location>
        <begin position="636"/>
        <end position="660"/>
    </location>
</feature>